<accession>A0A2P5AQ11</accession>
<dbReference type="OrthoDB" id="329835at2759"/>
<organism evidence="1 2">
    <name type="scientific">Parasponia andersonii</name>
    <name type="common">Sponia andersonii</name>
    <dbReference type="NCBI Taxonomy" id="3476"/>
    <lineage>
        <taxon>Eukaryota</taxon>
        <taxon>Viridiplantae</taxon>
        <taxon>Streptophyta</taxon>
        <taxon>Embryophyta</taxon>
        <taxon>Tracheophyta</taxon>
        <taxon>Spermatophyta</taxon>
        <taxon>Magnoliopsida</taxon>
        <taxon>eudicotyledons</taxon>
        <taxon>Gunneridae</taxon>
        <taxon>Pentapetalae</taxon>
        <taxon>rosids</taxon>
        <taxon>fabids</taxon>
        <taxon>Rosales</taxon>
        <taxon>Cannabaceae</taxon>
        <taxon>Parasponia</taxon>
    </lineage>
</organism>
<dbReference type="EMBL" id="JXTB01000492">
    <property type="protein sequence ID" value="PON38541.1"/>
    <property type="molecule type" value="Genomic_DNA"/>
</dbReference>
<keyword evidence="2" id="KW-1185">Reference proteome</keyword>
<dbReference type="Proteomes" id="UP000237105">
    <property type="component" value="Unassembled WGS sequence"/>
</dbReference>
<sequence>MEPALMTLHRFGNQSSSLLWYEMAYLEAKDGLKWLECPSKAHGLTVFIEGAIVERKVAFDEGVKRAIVDEDEVYDGCGVHHLHSIG</sequence>
<dbReference type="PANTHER" id="PTHR31561">
    <property type="entry name" value="3-KETOACYL-COA SYNTHASE"/>
    <property type="match status" value="1"/>
</dbReference>
<proteinExistence type="predicted"/>
<name>A0A2P5AQ11_PARAD</name>
<dbReference type="InterPro" id="IPR012392">
    <property type="entry name" value="3-ktacl-CoA_syn"/>
</dbReference>
<reference evidence="2" key="1">
    <citation type="submission" date="2016-06" db="EMBL/GenBank/DDBJ databases">
        <title>Parallel loss of symbiosis genes in relatives of nitrogen-fixing non-legume Parasponia.</title>
        <authorList>
            <person name="Van Velzen R."/>
            <person name="Holmer R."/>
            <person name="Bu F."/>
            <person name="Rutten L."/>
            <person name="Van Zeijl A."/>
            <person name="Liu W."/>
            <person name="Santuari L."/>
            <person name="Cao Q."/>
            <person name="Sharma T."/>
            <person name="Shen D."/>
            <person name="Roswanjaya Y."/>
            <person name="Wardhani T."/>
            <person name="Kalhor M.S."/>
            <person name="Jansen J."/>
            <person name="Van den Hoogen J."/>
            <person name="Gungor B."/>
            <person name="Hartog M."/>
            <person name="Hontelez J."/>
            <person name="Verver J."/>
            <person name="Yang W.-C."/>
            <person name="Schijlen E."/>
            <person name="Repin R."/>
            <person name="Schilthuizen M."/>
            <person name="Schranz E."/>
            <person name="Heidstra R."/>
            <person name="Miyata K."/>
            <person name="Fedorova E."/>
            <person name="Kohlen W."/>
            <person name="Bisseling T."/>
            <person name="Smit S."/>
            <person name="Geurts R."/>
        </authorList>
    </citation>
    <scope>NUCLEOTIDE SEQUENCE [LARGE SCALE GENOMIC DNA]</scope>
    <source>
        <strain evidence="2">cv. WU1-14</strain>
    </source>
</reference>
<dbReference type="GO" id="GO:0016747">
    <property type="term" value="F:acyltransferase activity, transferring groups other than amino-acyl groups"/>
    <property type="evidence" value="ECO:0007669"/>
    <property type="project" value="InterPro"/>
</dbReference>
<evidence type="ECO:0000313" key="1">
    <source>
        <dbReference type="EMBL" id="PON38541.1"/>
    </source>
</evidence>
<gene>
    <name evidence="1" type="ORF">PanWU01x14_312050</name>
</gene>
<comment type="caution">
    <text evidence="1">The sequence shown here is derived from an EMBL/GenBank/DDBJ whole genome shotgun (WGS) entry which is preliminary data.</text>
</comment>
<dbReference type="STRING" id="3476.A0A2P5AQ11"/>
<protein>
    <submittedName>
        <fullName evidence="1">Very-long-chain 3-ketoacyl-CoA synthase</fullName>
    </submittedName>
</protein>
<dbReference type="AlphaFoldDB" id="A0A2P5AQ11"/>
<dbReference type="GO" id="GO:0006633">
    <property type="term" value="P:fatty acid biosynthetic process"/>
    <property type="evidence" value="ECO:0007669"/>
    <property type="project" value="InterPro"/>
</dbReference>
<evidence type="ECO:0000313" key="2">
    <source>
        <dbReference type="Proteomes" id="UP000237105"/>
    </source>
</evidence>
<dbReference type="GO" id="GO:0016020">
    <property type="term" value="C:membrane"/>
    <property type="evidence" value="ECO:0007669"/>
    <property type="project" value="InterPro"/>
</dbReference>